<accession>A0AA40KH50</accession>
<dbReference type="Proteomes" id="UP001177670">
    <property type="component" value="Unassembled WGS sequence"/>
</dbReference>
<sequence length="63" mass="6984">MTKQQCFELEELGEAVGQSWPRNQTNGVEIRGLSVSPGVRPRIVGKVRRLLVDCGVTTLITPY</sequence>
<protein>
    <submittedName>
        <fullName evidence="1">Uncharacterized protein</fullName>
    </submittedName>
</protein>
<name>A0AA40KH50_9HYME</name>
<proteinExistence type="predicted"/>
<comment type="caution">
    <text evidence="1">The sequence shown here is derived from an EMBL/GenBank/DDBJ whole genome shotgun (WGS) entry which is preliminary data.</text>
</comment>
<dbReference type="EMBL" id="JAHYIQ010000034">
    <property type="protein sequence ID" value="KAK1119893.1"/>
    <property type="molecule type" value="Genomic_DNA"/>
</dbReference>
<evidence type="ECO:0000313" key="2">
    <source>
        <dbReference type="Proteomes" id="UP001177670"/>
    </source>
</evidence>
<keyword evidence="2" id="KW-1185">Reference proteome</keyword>
<dbReference type="AlphaFoldDB" id="A0AA40KH50"/>
<organism evidence="1 2">
    <name type="scientific">Melipona bicolor</name>
    <dbReference type="NCBI Taxonomy" id="60889"/>
    <lineage>
        <taxon>Eukaryota</taxon>
        <taxon>Metazoa</taxon>
        <taxon>Ecdysozoa</taxon>
        <taxon>Arthropoda</taxon>
        <taxon>Hexapoda</taxon>
        <taxon>Insecta</taxon>
        <taxon>Pterygota</taxon>
        <taxon>Neoptera</taxon>
        <taxon>Endopterygota</taxon>
        <taxon>Hymenoptera</taxon>
        <taxon>Apocrita</taxon>
        <taxon>Aculeata</taxon>
        <taxon>Apoidea</taxon>
        <taxon>Anthophila</taxon>
        <taxon>Apidae</taxon>
        <taxon>Melipona</taxon>
    </lineage>
</organism>
<reference evidence="1" key="1">
    <citation type="submission" date="2021-10" db="EMBL/GenBank/DDBJ databases">
        <title>Melipona bicolor Genome sequencing and assembly.</title>
        <authorList>
            <person name="Araujo N.S."/>
            <person name="Arias M.C."/>
        </authorList>
    </citation>
    <scope>NUCLEOTIDE SEQUENCE</scope>
    <source>
        <strain evidence="1">USP_2M_L1-L4_2017</strain>
        <tissue evidence="1">Whole body</tissue>
    </source>
</reference>
<gene>
    <name evidence="1" type="ORF">K0M31_012966</name>
</gene>
<evidence type="ECO:0000313" key="1">
    <source>
        <dbReference type="EMBL" id="KAK1119893.1"/>
    </source>
</evidence>